<comment type="caution">
    <text evidence="2">The sequence shown here is derived from an EMBL/GenBank/DDBJ whole genome shotgun (WGS) entry which is preliminary data.</text>
</comment>
<accession>A0ABS0B4U3</accession>
<dbReference type="EMBL" id="JADLZT010000003">
    <property type="protein sequence ID" value="MBF6023726.1"/>
    <property type="molecule type" value="Genomic_DNA"/>
</dbReference>
<dbReference type="Gene3D" id="3.10.180.10">
    <property type="entry name" value="2,3-Dihydroxybiphenyl 1,2-Dioxygenase, domain 1"/>
    <property type="match status" value="1"/>
</dbReference>
<keyword evidence="3" id="KW-1185">Reference proteome</keyword>
<evidence type="ECO:0000313" key="3">
    <source>
        <dbReference type="Proteomes" id="UP001429984"/>
    </source>
</evidence>
<dbReference type="PROSITE" id="PS51819">
    <property type="entry name" value="VOC"/>
    <property type="match status" value="1"/>
</dbReference>
<dbReference type="InterPro" id="IPR037523">
    <property type="entry name" value="VOC_core"/>
</dbReference>
<dbReference type="Proteomes" id="UP001429984">
    <property type="component" value="Unassembled WGS sequence"/>
</dbReference>
<proteinExistence type="predicted"/>
<gene>
    <name evidence="2" type="ORF">IU514_06770</name>
</gene>
<evidence type="ECO:0000259" key="1">
    <source>
        <dbReference type="PROSITE" id="PS51819"/>
    </source>
</evidence>
<dbReference type="SUPFAM" id="SSF54593">
    <property type="entry name" value="Glyoxalase/Bleomycin resistance protein/Dihydroxybiphenyl dioxygenase"/>
    <property type="match status" value="1"/>
</dbReference>
<reference evidence="2 3" key="1">
    <citation type="submission" date="2020-11" db="EMBL/GenBank/DDBJ databases">
        <title>Draft Genome Sequence and Secondary Metabolite Biosynthetic Potential of the Lysobacter niastensis Type strain DSM 18481.</title>
        <authorList>
            <person name="Turrini P."/>
            <person name="Artuso I."/>
            <person name="Tescari M."/>
            <person name="Lugli G.A."/>
            <person name="Frangipani E."/>
            <person name="Ventura M."/>
            <person name="Visca P."/>
        </authorList>
    </citation>
    <scope>NUCLEOTIDE SEQUENCE [LARGE SCALE GENOMIC DNA]</scope>
    <source>
        <strain evidence="2 3">DSM 18481</strain>
    </source>
</reference>
<feature type="domain" description="VOC" evidence="1">
    <location>
        <begin position="9"/>
        <end position="127"/>
    </location>
</feature>
<protein>
    <submittedName>
        <fullName evidence="2">VOC family protein</fullName>
    </submittedName>
</protein>
<dbReference type="InterPro" id="IPR029068">
    <property type="entry name" value="Glyas_Bleomycin-R_OHBP_Dase"/>
</dbReference>
<dbReference type="RefSeq" id="WP_194930314.1">
    <property type="nucleotide sequence ID" value="NZ_JADLZT010000003.1"/>
</dbReference>
<evidence type="ECO:0000313" key="2">
    <source>
        <dbReference type="EMBL" id="MBF6023726.1"/>
    </source>
</evidence>
<organism evidence="2 3">
    <name type="scientific">Lysobacter niastensis</name>
    <dbReference type="NCBI Taxonomy" id="380629"/>
    <lineage>
        <taxon>Bacteria</taxon>
        <taxon>Pseudomonadati</taxon>
        <taxon>Pseudomonadota</taxon>
        <taxon>Gammaproteobacteria</taxon>
        <taxon>Lysobacterales</taxon>
        <taxon>Lysobacteraceae</taxon>
        <taxon>Lysobacter</taxon>
    </lineage>
</organism>
<dbReference type="CDD" id="cd08351">
    <property type="entry name" value="ChaP_like"/>
    <property type="match status" value="1"/>
</dbReference>
<name>A0ABS0B4U3_9GAMM</name>
<sequence>MSSGIRSVELDHLIVPCRDRVAAAKQLAGLLGVPWSESGLGPFSPVYVNDGLTLDFDQTEEPFPIGHYAFRVSEDVFDAVLGRMRAAGITYRSTPQGPADMQVNAGYGGRIVYWSEPDGHYWEILTVSYARRPE</sequence>